<proteinExistence type="inferred from homology"/>
<dbReference type="STRING" id="1354337.M983_0430"/>
<keyword evidence="3" id="KW-1185">Reference proteome</keyword>
<name>A0A198GK06_9GAMM</name>
<sequence>MFLEMPTLTHEEQQKAVEKIQTLMSEGMSSGEAIQLVAQELREKYTGSNSVSIVFEDDNE</sequence>
<dbReference type="OrthoDB" id="6522084at2"/>
<protein>
    <recommendedName>
        <fullName evidence="1">UPF0181 protein M983_0430</fullName>
    </recommendedName>
</protein>
<dbReference type="AlphaFoldDB" id="A0A198GK06"/>
<dbReference type="EMBL" id="LXEN01000017">
    <property type="protein sequence ID" value="OAT37240.1"/>
    <property type="molecule type" value="Genomic_DNA"/>
</dbReference>
<evidence type="ECO:0000256" key="1">
    <source>
        <dbReference type="HAMAP-Rule" id="MF_00507"/>
    </source>
</evidence>
<accession>A0A198GK06</accession>
<gene>
    <name evidence="2" type="ORF">M983_0430</name>
</gene>
<organism evidence="2 3">
    <name type="scientific">Proteus myxofaciens ATCC 19692</name>
    <dbReference type="NCBI Taxonomy" id="1354337"/>
    <lineage>
        <taxon>Bacteria</taxon>
        <taxon>Pseudomonadati</taxon>
        <taxon>Pseudomonadota</taxon>
        <taxon>Gammaproteobacteria</taxon>
        <taxon>Enterobacterales</taxon>
        <taxon>Morganellaceae</taxon>
        <taxon>Proteus</taxon>
    </lineage>
</organism>
<dbReference type="Pfam" id="PF03701">
    <property type="entry name" value="UPF0181"/>
    <property type="match status" value="1"/>
</dbReference>
<dbReference type="InterPro" id="IPR005371">
    <property type="entry name" value="UPF0181"/>
</dbReference>
<dbReference type="Proteomes" id="UP000094023">
    <property type="component" value="Unassembled WGS sequence"/>
</dbReference>
<dbReference type="PATRIC" id="fig|1354337.4.peg.445"/>
<dbReference type="NCBIfam" id="NF003476">
    <property type="entry name" value="PRK05114.1"/>
    <property type="match status" value="1"/>
</dbReference>
<dbReference type="RefSeq" id="WP_066746339.1">
    <property type="nucleotide sequence ID" value="NZ_LXEN01000017.1"/>
</dbReference>
<dbReference type="HAMAP" id="MF_00507">
    <property type="entry name" value="UPF0181"/>
    <property type="match status" value="1"/>
</dbReference>
<comment type="similarity">
    <text evidence="1">Belongs to the UPF0181 family.</text>
</comment>
<comment type="caution">
    <text evidence="2">The sequence shown here is derived from an EMBL/GenBank/DDBJ whole genome shotgun (WGS) entry which is preliminary data.</text>
</comment>
<evidence type="ECO:0000313" key="3">
    <source>
        <dbReference type="Proteomes" id="UP000094023"/>
    </source>
</evidence>
<evidence type="ECO:0000313" key="2">
    <source>
        <dbReference type="EMBL" id="OAT37240.1"/>
    </source>
</evidence>
<reference evidence="2 3" key="1">
    <citation type="submission" date="2016-04" db="EMBL/GenBank/DDBJ databases">
        <title>ATOL: Assembling a taxonomically balanced genome-scale reconstruction of the evolutionary history of the Enterobacteriaceae.</title>
        <authorList>
            <person name="Plunkett G.III."/>
            <person name="Neeno-Eckwall E.C."/>
            <person name="Glasner J.D."/>
            <person name="Perna N.T."/>
        </authorList>
    </citation>
    <scope>NUCLEOTIDE SEQUENCE [LARGE SCALE GENOMIC DNA]</scope>
    <source>
        <strain evidence="2 3">ATCC 19692</strain>
    </source>
</reference>